<dbReference type="GO" id="GO:0004930">
    <property type="term" value="F:G protein-coupled receptor activity"/>
    <property type="evidence" value="ECO:0007669"/>
    <property type="project" value="UniProtKB-KW"/>
</dbReference>
<evidence type="ECO:0000313" key="12">
    <source>
        <dbReference type="Proteomes" id="UP000275408"/>
    </source>
</evidence>
<feature type="transmembrane region" description="Helical" evidence="9">
    <location>
        <begin position="612"/>
        <end position="633"/>
    </location>
</feature>
<proteinExistence type="predicted"/>
<comment type="subcellular location">
    <subcellularLocation>
        <location evidence="1">Cell membrane</location>
        <topology evidence="1">Multi-pass membrane protein</topology>
    </subcellularLocation>
</comment>
<feature type="transmembrane region" description="Helical" evidence="9">
    <location>
        <begin position="437"/>
        <end position="453"/>
    </location>
</feature>
<feature type="transmembrane region" description="Helical" evidence="9">
    <location>
        <begin position="459"/>
        <end position="489"/>
    </location>
</feature>
<name>A0A3M6TQE1_POCDA</name>
<keyword evidence="8" id="KW-0807">Transducer</keyword>
<dbReference type="EMBL" id="RCHS01003197">
    <property type="protein sequence ID" value="RMX43474.1"/>
    <property type="molecule type" value="Genomic_DNA"/>
</dbReference>
<feature type="transmembrane region" description="Helical" evidence="9">
    <location>
        <begin position="645"/>
        <end position="671"/>
    </location>
</feature>
<organism evidence="11 12">
    <name type="scientific">Pocillopora damicornis</name>
    <name type="common">Cauliflower coral</name>
    <name type="synonym">Millepora damicornis</name>
    <dbReference type="NCBI Taxonomy" id="46731"/>
    <lineage>
        <taxon>Eukaryota</taxon>
        <taxon>Metazoa</taxon>
        <taxon>Cnidaria</taxon>
        <taxon>Anthozoa</taxon>
        <taxon>Hexacorallia</taxon>
        <taxon>Scleractinia</taxon>
        <taxon>Astrocoeniina</taxon>
        <taxon>Pocilloporidae</taxon>
        <taxon>Pocillopora</taxon>
    </lineage>
</organism>
<evidence type="ECO:0000256" key="1">
    <source>
        <dbReference type="ARBA" id="ARBA00004651"/>
    </source>
</evidence>
<sequence>ETWFWILGWSLSILTISGNGSIIFLVCSRRRLRTKTNAFIVSLAVVDFFVGLSTVPSLIFCQEEGDYNGLSNDLRNLFPFASVVNLCTLVLELYVAVHKRAARVLTKQLHFNHRFLFKIQEKSAVKMMAIIIGVFLLANTFALRCEREKHVMMKNIKYPFLFKTLLLTPLQLGGFGPTNAFFVSLAVANFCVGLSAVPSLFVCEKTTDAILKPLLLTRWLFTYASVTNLCSLVLDRYIAVVNPLKYLLFMTCKRVSQLIFLSWILSVLVVCLDVLVWLVFNDSISVFLINTWILMILEILSCCSLIFYFGSMLHVVYKHERAARSLAKQLRFNHRYLLKNEKSAVKLMVIVIGLFLVCSAFSLRCSLVYIMKDEQPCNDKRFKLPLLVLNSAINPVAYAFFKRDIKEEVERCICFLEPYVAVVKPLSYLTFMTRRRVFQWLSSWPFLLNWLVFNDGLQFKILISILVFFLEFLPCYGLIFCFGSMYYVIYMHERAARILTKQLPFNQRFLFRVQEKSAVKIIAIVIGLFLVAYSLALRCSFIYILKDETPCDDQEYKIPLLVLNSALNLVAYAIFKRSINMEVTRLVLDRYIAVVKPLKYILFMTRRRVSQMIFISWALLILIFFDVLIWLVFNDNRSLFLISSWIIMIFFEFLPCCGLIFCFGLMFRVVYKHSRAARILTKQLRFNQRFLFKSWEMSAVKVMGIVIGLFTLIHTFSLRCSLVHILKNKQSCDDKEYKIPLLVFNSAINPVAYAFFKRNIKEEVERRICCVVLKKRNKIEPLNDSRLFPN</sequence>
<dbReference type="PANTHER" id="PTHR24249:SF372">
    <property type="entry name" value="G-PROTEIN COUPLED RECEPTORS FAMILY 1 PROFILE DOMAIN-CONTAINING PROTEIN"/>
    <property type="match status" value="1"/>
</dbReference>
<dbReference type="PRINTS" id="PR00237">
    <property type="entry name" value="GPCRRHODOPSN"/>
</dbReference>
<feature type="transmembrane region" description="Helical" evidence="9">
    <location>
        <begin position="258"/>
        <end position="280"/>
    </location>
</feature>
<evidence type="ECO:0000256" key="8">
    <source>
        <dbReference type="ARBA" id="ARBA00023224"/>
    </source>
</evidence>
<evidence type="ECO:0000256" key="9">
    <source>
        <dbReference type="SAM" id="Phobius"/>
    </source>
</evidence>
<feature type="transmembrane region" description="Helical" evidence="9">
    <location>
        <begin position="556"/>
        <end position="575"/>
    </location>
</feature>
<feature type="transmembrane region" description="Helical" evidence="9">
    <location>
        <begin position="6"/>
        <end position="26"/>
    </location>
</feature>
<reference evidence="11 12" key="1">
    <citation type="journal article" date="2018" name="Sci. Rep.">
        <title>Comparative analysis of the Pocillopora damicornis genome highlights role of immune system in coral evolution.</title>
        <authorList>
            <person name="Cunning R."/>
            <person name="Bay R.A."/>
            <person name="Gillette P."/>
            <person name="Baker A.C."/>
            <person name="Traylor-Knowles N."/>
        </authorList>
    </citation>
    <scope>NUCLEOTIDE SEQUENCE [LARGE SCALE GENOMIC DNA]</scope>
    <source>
        <strain evidence="11">RSMAS</strain>
        <tissue evidence="11">Whole animal</tissue>
    </source>
</reference>
<evidence type="ECO:0000259" key="10">
    <source>
        <dbReference type="PROSITE" id="PS50262"/>
    </source>
</evidence>
<gene>
    <name evidence="11" type="ORF">pdam_00001967</name>
</gene>
<keyword evidence="6 9" id="KW-0472">Membrane</keyword>
<dbReference type="Pfam" id="PF00001">
    <property type="entry name" value="7tm_1"/>
    <property type="match status" value="3"/>
</dbReference>
<feature type="transmembrane region" description="Helical" evidence="9">
    <location>
        <begin position="180"/>
        <end position="200"/>
    </location>
</feature>
<evidence type="ECO:0000256" key="4">
    <source>
        <dbReference type="ARBA" id="ARBA00022989"/>
    </source>
</evidence>
<evidence type="ECO:0000256" key="6">
    <source>
        <dbReference type="ARBA" id="ARBA00023136"/>
    </source>
</evidence>
<feature type="transmembrane region" description="Helical" evidence="9">
    <location>
        <begin position="80"/>
        <end position="97"/>
    </location>
</feature>
<feature type="transmembrane region" description="Helical" evidence="9">
    <location>
        <begin position="124"/>
        <end position="144"/>
    </location>
</feature>
<accession>A0A3M6TQE1</accession>
<evidence type="ECO:0000256" key="7">
    <source>
        <dbReference type="ARBA" id="ARBA00023170"/>
    </source>
</evidence>
<feature type="domain" description="G-protein coupled receptors family 1 profile" evidence="10">
    <location>
        <begin position="18"/>
        <end position="398"/>
    </location>
</feature>
<evidence type="ECO:0000256" key="3">
    <source>
        <dbReference type="ARBA" id="ARBA00022692"/>
    </source>
</evidence>
<dbReference type="InterPro" id="IPR050569">
    <property type="entry name" value="TAAR"/>
</dbReference>
<feature type="transmembrane region" description="Helical" evidence="9">
    <location>
        <begin position="347"/>
        <end position="370"/>
    </location>
</feature>
<feature type="transmembrane region" description="Helical" evidence="9">
    <location>
        <begin position="521"/>
        <end position="544"/>
    </location>
</feature>
<keyword evidence="12" id="KW-1185">Reference proteome</keyword>
<keyword evidence="2" id="KW-1003">Cell membrane</keyword>
<evidence type="ECO:0000256" key="2">
    <source>
        <dbReference type="ARBA" id="ARBA00022475"/>
    </source>
</evidence>
<keyword evidence="5" id="KW-0297">G-protein coupled receptor</keyword>
<keyword evidence="3 9" id="KW-0812">Transmembrane</keyword>
<feature type="domain" description="G-protein coupled receptors family 1 profile" evidence="10">
    <location>
        <begin position="586"/>
        <end position="753"/>
    </location>
</feature>
<dbReference type="OrthoDB" id="10254436at2759"/>
<evidence type="ECO:0000313" key="11">
    <source>
        <dbReference type="EMBL" id="RMX43474.1"/>
    </source>
</evidence>
<evidence type="ECO:0000256" key="5">
    <source>
        <dbReference type="ARBA" id="ARBA00023040"/>
    </source>
</evidence>
<keyword evidence="7" id="KW-0675">Receptor</keyword>
<protein>
    <recommendedName>
        <fullName evidence="10">G-protein coupled receptors family 1 profile domain-containing protein</fullName>
    </recommendedName>
</protein>
<dbReference type="GO" id="GO:0005886">
    <property type="term" value="C:plasma membrane"/>
    <property type="evidence" value="ECO:0007669"/>
    <property type="project" value="UniProtKB-SubCell"/>
</dbReference>
<feature type="transmembrane region" description="Helical" evidence="9">
    <location>
        <begin position="292"/>
        <end position="317"/>
    </location>
</feature>
<dbReference type="Gene3D" id="1.20.1070.10">
    <property type="entry name" value="Rhodopsin 7-helix transmembrane proteins"/>
    <property type="match status" value="4"/>
</dbReference>
<dbReference type="InterPro" id="IPR000276">
    <property type="entry name" value="GPCR_Rhodpsn"/>
</dbReference>
<dbReference type="PROSITE" id="PS50262">
    <property type="entry name" value="G_PROTEIN_RECEP_F1_2"/>
    <property type="match status" value="2"/>
</dbReference>
<dbReference type="AlphaFoldDB" id="A0A3M6TQE1"/>
<dbReference type="CDD" id="cd00637">
    <property type="entry name" value="7tm_classA_rhodopsin-like"/>
    <property type="match status" value="2"/>
</dbReference>
<keyword evidence="4 9" id="KW-1133">Transmembrane helix</keyword>
<feature type="transmembrane region" description="Helical" evidence="9">
    <location>
        <begin position="38"/>
        <end position="60"/>
    </location>
</feature>
<comment type="caution">
    <text evidence="11">The sequence shown here is derived from an EMBL/GenBank/DDBJ whole genome shotgun (WGS) entry which is preliminary data.</text>
</comment>
<dbReference type="InterPro" id="IPR017452">
    <property type="entry name" value="GPCR_Rhodpsn_7TM"/>
</dbReference>
<feature type="non-terminal residue" evidence="11">
    <location>
        <position position="1"/>
    </location>
</feature>
<dbReference type="PANTHER" id="PTHR24249">
    <property type="entry name" value="HISTAMINE RECEPTOR-RELATED G-PROTEIN COUPLED RECEPTOR"/>
    <property type="match status" value="1"/>
</dbReference>
<dbReference type="SUPFAM" id="SSF81321">
    <property type="entry name" value="Family A G protein-coupled receptor-like"/>
    <property type="match status" value="4"/>
</dbReference>
<feature type="transmembrane region" description="Helical" evidence="9">
    <location>
        <begin position="220"/>
        <end position="238"/>
    </location>
</feature>
<dbReference type="Proteomes" id="UP000275408">
    <property type="component" value="Unassembled WGS sequence"/>
</dbReference>
<feature type="transmembrane region" description="Helical" evidence="9">
    <location>
        <begin position="692"/>
        <end position="717"/>
    </location>
</feature>